<keyword evidence="1" id="KW-0732">Signal</keyword>
<dbReference type="Pfam" id="PF11751">
    <property type="entry name" value="PorP_SprF"/>
    <property type="match status" value="1"/>
</dbReference>
<dbReference type="NCBIfam" id="TIGR03519">
    <property type="entry name" value="T9SS_PorP_fam"/>
    <property type="match status" value="1"/>
</dbReference>
<accession>A0ABW6AMU2</accession>
<dbReference type="EMBL" id="JBHUOM010000023">
    <property type="protein sequence ID" value="MFD2936841.1"/>
    <property type="molecule type" value="Genomic_DNA"/>
</dbReference>
<proteinExistence type="predicted"/>
<evidence type="ECO:0000256" key="1">
    <source>
        <dbReference type="SAM" id="SignalP"/>
    </source>
</evidence>
<name>A0ABW6AMU2_9BACT</name>
<dbReference type="Proteomes" id="UP001597512">
    <property type="component" value="Unassembled WGS sequence"/>
</dbReference>
<feature type="chain" id="PRO_5046166142" evidence="1">
    <location>
        <begin position="24"/>
        <end position="325"/>
    </location>
</feature>
<comment type="caution">
    <text evidence="2">The sequence shown here is derived from an EMBL/GenBank/DDBJ whole genome shotgun (WGS) entry which is preliminary data.</text>
</comment>
<gene>
    <name evidence="2" type="ORF">ACFS25_23875</name>
</gene>
<feature type="signal peptide" evidence="1">
    <location>
        <begin position="1"/>
        <end position="23"/>
    </location>
</feature>
<keyword evidence="3" id="KW-1185">Reference proteome</keyword>
<sequence length="325" mass="35515">MIRTLYVFALLLLLTIVAPTAFAQQDPQLSLYMYNPLYYNPAAAGSEGVTRLQITQRTQYVGYQTSGTGDESAAQSTQIVSFNMPLAKIKSGIGVYALNDKYGPSINQAVQISYAYRLALKNGTLALGVQGGMFNRGFDFGQFRPSDPGDPLLPSGRINQFKPDVGVGVYYNTTDYWLGVSMTHLNRATYSYITDRSTDPANSKAYLTAGYRLGIGYNIDIQPSLLVQYSTAEGIRGSVATLNLVATYDNRIWGGVGYRLKDAIMATAGINLMRNNALRLGGAVDITVGGTQIKSPASYEIILGYALPTPDVRKKPIVRTPRFRY</sequence>
<protein>
    <submittedName>
        <fullName evidence="2">Type IX secretion system membrane protein PorP/SprF</fullName>
    </submittedName>
</protein>
<evidence type="ECO:0000313" key="2">
    <source>
        <dbReference type="EMBL" id="MFD2936841.1"/>
    </source>
</evidence>
<organism evidence="2 3">
    <name type="scientific">Spirosoma flavum</name>
    <dbReference type="NCBI Taxonomy" id="2048557"/>
    <lineage>
        <taxon>Bacteria</taxon>
        <taxon>Pseudomonadati</taxon>
        <taxon>Bacteroidota</taxon>
        <taxon>Cytophagia</taxon>
        <taxon>Cytophagales</taxon>
        <taxon>Cytophagaceae</taxon>
        <taxon>Spirosoma</taxon>
    </lineage>
</organism>
<dbReference type="RefSeq" id="WP_381506015.1">
    <property type="nucleotide sequence ID" value="NZ_JBHUOM010000023.1"/>
</dbReference>
<dbReference type="InterPro" id="IPR019861">
    <property type="entry name" value="PorP/SprF_Bacteroidetes"/>
</dbReference>
<evidence type="ECO:0000313" key="3">
    <source>
        <dbReference type="Proteomes" id="UP001597512"/>
    </source>
</evidence>
<reference evidence="3" key="1">
    <citation type="journal article" date="2019" name="Int. J. Syst. Evol. Microbiol.">
        <title>The Global Catalogue of Microorganisms (GCM) 10K type strain sequencing project: providing services to taxonomists for standard genome sequencing and annotation.</title>
        <authorList>
            <consortium name="The Broad Institute Genomics Platform"/>
            <consortium name="The Broad Institute Genome Sequencing Center for Infectious Disease"/>
            <person name="Wu L."/>
            <person name="Ma J."/>
        </authorList>
    </citation>
    <scope>NUCLEOTIDE SEQUENCE [LARGE SCALE GENOMIC DNA]</scope>
    <source>
        <strain evidence="3">KCTC 52490</strain>
    </source>
</reference>